<evidence type="ECO:0008006" key="4">
    <source>
        <dbReference type="Google" id="ProtNLM"/>
    </source>
</evidence>
<keyword evidence="3" id="KW-1185">Reference proteome</keyword>
<dbReference type="Proteomes" id="UP000001887">
    <property type="component" value="Chromosome"/>
</dbReference>
<sequence precursor="true">MIRSLTLSLTLAFASAILPSVALGQAFDVVYETKGGQPSRGSISNMTRDEVVLDVSGVPRTFKVNEIARLTLADEPQELGSARNAVTQSNWNVAAQELRKLEGVAVDRSYIKADIDFFKALVAAKLAMTEGGDKAAAEKALLDFVRANSANWHFYAAAESLGDLAVSSGKYAEAAKYYGPIAAAPFGEYQMKANNSIGRALTAQKQYPDAITRFDAVIDGSLSTPEAAQQKTLASIGKAVCLAATGKADEGLTIVNDIIAKNDPADVTLFARAYNALGNCYLKTGKNKDALQAFLHTDILFYADSESHAEALYHLSKLWATEEKPDRATAARTTLRERYSGSVWATLD</sequence>
<dbReference type="eggNOG" id="COG0457">
    <property type="taxonomic scope" value="Bacteria"/>
</dbReference>
<name>D2R3Y5_PIRSD</name>
<dbReference type="EMBL" id="CP001848">
    <property type="protein sequence ID" value="ADB18834.1"/>
    <property type="molecule type" value="Genomic_DNA"/>
</dbReference>
<organism evidence="2 3">
    <name type="scientific">Pirellula staleyi (strain ATCC 27377 / DSM 6068 / ICPB 4128)</name>
    <name type="common">Pirella staleyi</name>
    <dbReference type="NCBI Taxonomy" id="530564"/>
    <lineage>
        <taxon>Bacteria</taxon>
        <taxon>Pseudomonadati</taxon>
        <taxon>Planctomycetota</taxon>
        <taxon>Planctomycetia</taxon>
        <taxon>Pirellulales</taxon>
        <taxon>Pirellulaceae</taxon>
        <taxon>Pirellula</taxon>
    </lineage>
</organism>
<keyword evidence="1" id="KW-0732">Signal</keyword>
<proteinExistence type="predicted"/>
<dbReference type="KEGG" id="psl:Psta_4185"/>
<dbReference type="OrthoDB" id="251560at2"/>
<dbReference type="Pfam" id="PF13432">
    <property type="entry name" value="TPR_16"/>
    <property type="match status" value="1"/>
</dbReference>
<protein>
    <recommendedName>
        <fullName evidence="4">Tetratricopeptide repeat protein</fullName>
    </recommendedName>
</protein>
<feature type="chain" id="PRO_5003034582" description="Tetratricopeptide repeat protein" evidence="1">
    <location>
        <begin position="25"/>
        <end position="348"/>
    </location>
</feature>
<evidence type="ECO:0000313" key="3">
    <source>
        <dbReference type="Proteomes" id="UP000001887"/>
    </source>
</evidence>
<dbReference type="STRING" id="530564.Psta_4185"/>
<dbReference type="HOGENOM" id="CLU_818015_0_0_0"/>
<dbReference type="InterPro" id="IPR011990">
    <property type="entry name" value="TPR-like_helical_dom_sf"/>
</dbReference>
<evidence type="ECO:0000256" key="1">
    <source>
        <dbReference type="SAM" id="SignalP"/>
    </source>
</evidence>
<dbReference type="Gene3D" id="1.25.40.10">
    <property type="entry name" value="Tetratricopeptide repeat domain"/>
    <property type="match status" value="2"/>
</dbReference>
<reference evidence="2 3" key="1">
    <citation type="journal article" date="2009" name="Stand. Genomic Sci.">
        <title>Complete genome sequence of Pirellula staleyi type strain (ATCC 27377).</title>
        <authorList>
            <person name="Clum A."/>
            <person name="Tindall B.J."/>
            <person name="Sikorski J."/>
            <person name="Ivanova N."/>
            <person name="Mavrommatis K."/>
            <person name="Lucas S."/>
            <person name="Glavina del Rio T."/>
            <person name="Nolan M."/>
            <person name="Chen F."/>
            <person name="Tice H."/>
            <person name="Pitluck S."/>
            <person name="Cheng J.F."/>
            <person name="Chertkov O."/>
            <person name="Brettin T."/>
            <person name="Han C."/>
            <person name="Detter J.C."/>
            <person name="Kuske C."/>
            <person name="Bruce D."/>
            <person name="Goodwin L."/>
            <person name="Ovchinikova G."/>
            <person name="Pati A."/>
            <person name="Mikhailova N."/>
            <person name="Chen A."/>
            <person name="Palaniappan K."/>
            <person name="Land M."/>
            <person name="Hauser L."/>
            <person name="Chang Y.J."/>
            <person name="Jeffries C.D."/>
            <person name="Chain P."/>
            <person name="Rohde M."/>
            <person name="Goker M."/>
            <person name="Bristow J."/>
            <person name="Eisen J.A."/>
            <person name="Markowitz V."/>
            <person name="Hugenholtz P."/>
            <person name="Kyrpides N.C."/>
            <person name="Klenk H.P."/>
            <person name="Lapidus A."/>
        </authorList>
    </citation>
    <scope>NUCLEOTIDE SEQUENCE [LARGE SCALE GENOMIC DNA]</scope>
    <source>
        <strain evidence="3">ATCC 27377 / DSM 6068 / ICPB 4128</strain>
    </source>
</reference>
<evidence type="ECO:0000313" key="2">
    <source>
        <dbReference type="EMBL" id="ADB18834.1"/>
    </source>
</evidence>
<dbReference type="AlphaFoldDB" id="D2R3Y5"/>
<dbReference type="SUPFAM" id="SSF48452">
    <property type="entry name" value="TPR-like"/>
    <property type="match status" value="1"/>
</dbReference>
<feature type="signal peptide" evidence="1">
    <location>
        <begin position="1"/>
        <end position="24"/>
    </location>
</feature>
<gene>
    <name evidence="2" type="ordered locus">Psta_4185</name>
</gene>
<accession>D2R3Y5</accession>